<dbReference type="InterPro" id="IPR036772">
    <property type="entry name" value="SRCR-like_dom_sf"/>
</dbReference>
<dbReference type="PANTHER" id="PTHR24252">
    <property type="entry name" value="ACROSIN-RELATED"/>
    <property type="match status" value="1"/>
</dbReference>
<dbReference type="Pfam" id="PF00089">
    <property type="entry name" value="Trypsin"/>
    <property type="match status" value="1"/>
</dbReference>
<evidence type="ECO:0000256" key="4">
    <source>
        <dbReference type="ARBA" id="ARBA00023157"/>
    </source>
</evidence>
<reference evidence="9" key="2">
    <citation type="submission" date="2025-09" db="UniProtKB">
        <authorList>
            <consortium name="Ensembl"/>
        </authorList>
    </citation>
    <scope>IDENTIFICATION</scope>
</reference>
<feature type="disulfide bond" evidence="5">
    <location>
        <begin position="15"/>
        <end position="33"/>
    </location>
</feature>
<dbReference type="PROSITE" id="PS00134">
    <property type="entry name" value="TRYPSIN_HIS"/>
    <property type="match status" value="1"/>
</dbReference>
<dbReference type="InterPro" id="IPR043504">
    <property type="entry name" value="Peptidase_S1_PA_chymotrypsin"/>
</dbReference>
<dbReference type="PRINTS" id="PR00722">
    <property type="entry name" value="CHYMOTRYPSIN"/>
</dbReference>
<evidence type="ECO:0000259" key="8">
    <source>
        <dbReference type="PROSITE" id="PS50287"/>
    </source>
</evidence>
<dbReference type="InterPro" id="IPR001254">
    <property type="entry name" value="Trypsin_dom"/>
</dbReference>
<feature type="disulfide bond" evidence="5">
    <location>
        <begin position="27"/>
        <end position="42"/>
    </location>
</feature>
<dbReference type="CDD" id="cd00112">
    <property type="entry name" value="LDLa"/>
    <property type="match status" value="1"/>
</dbReference>
<reference evidence="9" key="1">
    <citation type="submission" date="2025-08" db="UniProtKB">
        <authorList>
            <consortium name="Ensembl"/>
        </authorList>
    </citation>
    <scope>IDENTIFICATION</scope>
</reference>
<dbReference type="PROSITE" id="PS50240">
    <property type="entry name" value="TRYPSIN_DOM"/>
    <property type="match status" value="1"/>
</dbReference>
<dbReference type="InterPro" id="IPR001190">
    <property type="entry name" value="SRCR"/>
</dbReference>
<keyword evidence="3" id="KW-0720">Serine protease</keyword>
<evidence type="ECO:0000256" key="3">
    <source>
        <dbReference type="ARBA" id="ARBA00022825"/>
    </source>
</evidence>
<dbReference type="InterPro" id="IPR009003">
    <property type="entry name" value="Peptidase_S1_PA"/>
</dbReference>
<keyword evidence="4 5" id="KW-1015">Disulfide bond</keyword>
<feature type="domain" description="SRCR" evidence="8">
    <location>
        <begin position="52"/>
        <end position="83"/>
    </location>
</feature>
<dbReference type="Gene3D" id="3.10.250.10">
    <property type="entry name" value="SRCR-like domain"/>
    <property type="match status" value="1"/>
</dbReference>
<accession>A0A3Q2D0R7</accession>
<organism evidence="9 10">
    <name type="scientific">Cyprinodon variegatus</name>
    <name type="common">Sheepshead minnow</name>
    <dbReference type="NCBI Taxonomy" id="28743"/>
    <lineage>
        <taxon>Eukaryota</taxon>
        <taxon>Metazoa</taxon>
        <taxon>Chordata</taxon>
        <taxon>Craniata</taxon>
        <taxon>Vertebrata</taxon>
        <taxon>Euteleostomi</taxon>
        <taxon>Actinopterygii</taxon>
        <taxon>Neopterygii</taxon>
        <taxon>Teleostei</taxon>
        <taxon>Neoteleostei</taxon>
        <taxon>Acanthomorphata</taxon>
        <taxon>Ovalentaria</taxon>
        <taxon>Atherinomorphae</taxon>
        <taxon>Cyprinodontiformes</taxon>
        <taxon>Cyprinodontidae</taxon>
        <taxon>Cyprinodon</taxon>
    </lineage>
</organism>
<dbReference type="SMART" id="SM00020">
    <property type="entry name" value="Tryp_SPc"/>
    <property type="match status" value="1"/>
</dbReference>
<dbReference type="SMART" id="SM00192">
    <property type="entry name" value="LDLa"/>
    <property type="match status" value="1"/>
</dbReference>
<dbReference type="Gene3D" id="4.10.400.10">
    <property type="entry name" value="Low-density Lipoprotein Receptor"/>
    <property type="match status" value="1"/>
</dbReference>
<evidence type="ECO:0000256" key="6">
    <source>
        <dbReference type="PROSITE-ProRule" id="PRU00196"/>
    </source>
</evidence>
<dbReference type="SUPFAM" id="SSF56487">
    <property type="entry name" value="SRCR-like"/>
    <property type="match status" value="1"/>
</dbReference>
<evidence type="ECO:0000313" key="9">
    <source>
        <dbReference type="Ensembl" id="ENSCVAP00000011769.1"/>
    </source>
</evidence>
<dbReference type="AlphaFoldDB" id="A0A3Q2D0R7"/>
<dbReference type="PANTHER" id="PTHR24252:SF30">
    <property type="entry name" value="TRANSMEMBRANE SERINE PROTEASE 2"/>
    <property type="match status" value="1"/>
</dbReference>
<evidence type="ECO:0000313" key="10">
    <source>
        <dbReference type="Proteomes" id="UP000265020"/>
    </source>
</evidence>
<dbReference type="InterPro" id="IPR036055">
    <property type="entry name" value="LDL_receptor-like_sf"/>
</dbReference>
<evidence type="ECO:0000256" key="1">
    <source>
        <dbReference type="ARBA" id="ARBA00022670"/>
    </source>
</evidence>
<dbReference type="InterPro" id="IPR001314">
    <property type="entry name" value="Peptidase_S1A"/>
</dbReference>
<dbReference type="Pfam" id="PF15494">
    <property type="entry name" value="SRCR_2"/>
    <property type="match status" value="1"/>
</dbReference>
<dbReference type="PROSITE" id="PS50068">
    <property type="entry name" value="LDLRA_2"/>
    <property type="match status" value="1"/>
</dbReference>
<evidence type="ECO:0000259" key="7">
    <source>
        <dbReference type="PROSITE" id="PS50240"/>
    </source>
</evidence>
<dbReference type="CDD" id="cd00190">
    <property type="entry name" value="Tryp_SPc"/>
    <property type="match status" value="1"/>
</dbReference>
<keyword evidence="2" id="KW-0378">Hydrolase</keyword>
<keyword evidence="10" id="KW-1185">Reference proteome</keyword>
<dbReference type="GO" id="GO:0006508">
    <property type="term" value="P:proteolysis"/>
    <property type="evidence" value="ECO:0007669"/>
    <property type="project" value="UniProtKB-KW"/>
</dbReference>
<dbReference type="SUPFAM" id="SSF57424">
    <property type="entry name" value="LDL receptor-like module"/>
    <property type="match status" value="1"/>
</dbReference>
<dbReference type="SUPFAM" id="SSF50494">
    <property type="entry name" value="Trypsin-like serine proteases"/>
    <property type="match status" value="1"/>
</dbReference>
<dbReference type="InterPro" id="IPR002172">
    <property type="entry name" value="LDrepeatLR_classA_rpt"/>
</dbReference>
<evidence type="ECO:0000256" key="2">
    <source>
        <dbReference type="ARBA" id="ARBA00022801"/>
    </source>
</evidence>
<protein>
    <recommendedName>
        <fullName evidence="11">Transmembrane serine protease 2</fullName>
    </recommendedName>
</protein>
<dbReference type="GeneTree" id="ENSGT00940000155207"/>
<keyword evidence="1" id="KW-0645">Protease</keyword>
<feature type="domain" description="Peptidase S1" evidence="7">
    <location>
        <begin position="134"/>
        <end position="370"/>
    </location>
</feature>
<sequence>VHVSDSSSCLHGMRCGDGNCVWDSEWCDGVKNCPAGQDEANCVRVRGSNFLLEVYWTETKEWRQVCSEGWSDQQGKASCHDIGYTRDTYFQSGHQRTDSNRGFLSVKLSFNPQSSILQQLTQRLELIKRNSSEASGSQLASVGSWPWQVSLHVAGSHRCGGAIISPRWLITAAHCVSRTSSPADWAVYVGIVDPLGPVFNPAHAVSEIITHEGYNSQTQQNDVALMKLSDPLNTKASSKIRPVCLPNAGLNMTDPGKSWVTYYGPTANRGENSSSLYLKEAPVSLIPSAECNSSEAYSGRISQEMLCATKIEAGATMCNPDSGGPLVSHMDGLWWLMGEGVWGEHCNGQNKPGVYTSIRHHLDWIYYQMQVKMTC</sequence>
<dbReference type="STRING" id="28743.ENSCVAP00000011769"/>
<name>A0A3Q2D0R7_CYPVA</name>
<dbReference type="GO" id="GO:0004252">
    <property type="term" value="F:serine-type endopeptidase activity"/>
    <property type="evidence" value="ECO:0007669"/>
    <property type="project" value="InterPro"/>
</dbReference>
<evidence type="ECO:0000256" key="5">
    <source>
        <dbReference type="PROSITE-ProRule" id="PRU00124"/>
    </source>
</evidence>
<dbReference type="PROSITE" id="PS50287">
    <property type="entry name" value="SRCR_2"/>
    <property type="match status" value="1"/>
</dbReference>
<dbReference type="InterPro" id="IPR018114">
    <property type="entry name" value="TRYPSIN_HIS"/>
</dbReference>
<dbReference type="FunFam" id="2.40.10.10:FF:000003">
    <property type="entry name" value="Transmembrane serine protease 3"/>
    <property type="match status" value="1"/>
</dbReference>
<proteinExistence type="predicted"/>
<dbReference type="Gene3D" id="2.40.10.10">
    <property type="entry name" value="Trypsin-like serine proteases"/>
    <property type="match status" value="2"/>
</dbReference>
<evidence type="ECO:0008006" key="11">
    <source>
        <dbReference type="Google" id="ProtNLM"/>
    </source>
</evidence>
<dbReference type="Proteomes" id="UP000265020">
    <property type="component" value="Unassembled WGS sequence"/>
</dbReference>
<comment type="caution">
    <text evidence="6">Lacks conserved residue(s) required for the propagation of feature annotation.</text>
</comment>
<dbReference type="GO" id="GO:0016020">
    <property type="term" value="C:membrane"/>
    <property type="evidence" value="ECO:0007669"/>
    <property type="project" value="InterPro"/>
</dbReference>
<dbReference type="Ensembl" id="ENSCVAT00000018869.1">
    <property type="protein sequence ID" value="ENSCVAP00000011769.1"/>
    <property type="gene ID" value="ENSCVAG00000014136.1"/>
</dbReference>